<sequence>MGIKDILKRVFTKEKKIVITGLDSAGKTTMISFLQNGTFIEHAPTMGKELSQIEVQGIRINVIDMGGQKDFRNLWIGEASTAECVIFMIDAFARERFSEARDELWKLSSIFKKKPLIILANKYDLQPVASIAEIIEALNLKDLPSFEVLPISCKTGYGIVKAFMKIYYKLTGKQLTQKTNLRAITVFDQGGIPLTSSSNEDILQGGLFTAIHNFVKE</sequence>
<dbReference type="SMART" id="SM00177">
    <property type="entry name" value="ARF"/>
    <property type="match status" value="1"/>
</dbReference>
<name>X1FYC8_9ZZZZ</name>
<dbReference type="InterPro" id="IPR006689">
    <property type="entry name" value="Small_GTPase_ARF/SAR"/>
</dbReference>
<dbReference type="NCBIfam" id="TIGR00231">
    <property type="entry name" value="small_GTP"/>
    <property type="match status" value="1"/>
</dbReference>
<dbReference type="SMART" id="SM00178">
    <property type="entry name" value="SAR"/>
    <property type="match status" value="1"/>
</dbReference>
<dbReference type="AlphaFoldDB" id="X1FYC8"/>
<feature type="non-terminal residue" evidence="3">
    <location>
        <position position="217"/>
    </location>
</feature>
<dbReference type="GO" id="GO:0005525">
    <property type="term" value="F:GTP binding"/>
    <property type="evidence" value="ECO:0007669"/>
    <property type="project" value="UniProtKB-KW"/>
</dbReference>
<dbReference type="InterPro" id="IPR027417">
    <property type="entry name" value="P-loop_NTPase"/>
</dbReference>
<keyword evidence="2" id="KW-0342">GTP-binding</keyword>
<proteinExistence type="predicted"/>
<evidence type="ECO:0000313" key="3">
    <source>
        <dbReference type="EMBL" id="GAH37535.1"/>
    </source>
</evidence>
<evidence type="ECO:0008006" key="4">
    <source>
        <dbReference type="Google" id="ProtNLM"/>
    </source>
</evidence>
<comment type="caution">
    <text evidence="3">The sequence shown here is derived from an EMBL/GenBank/DDBJ whole genome shotgun (WGS) entry which is preliminary data.</text>
</comment>
<dbReference type="PROSITE" id="PS51417">
    <property type="entry name" value="ARF"/>
    <property type="match status" value="1"/>
</dbReference>
<gene>
    <name evidence="3" type="ORF">S03H2_10759</name>
</gene>
<dbReference type="PANTHER" id="PTHR11711">
    <property type="entry name" value="ADP RIBOSYLATION FACTOR-RELATED"/>
    <property type="match status" value="1"/>
</dbReference>
<accession>X1FYC8</accession>
<dbReference type="InterPro" id="IPR024156">
    <property type="entry name" value="Small_GTPase_ARF"/>
</dbReference>
<dbReference type="GO" id="GO:0003924">
    <property type="term" value="F:GTPase activity"/>
    <property type="evidence" value="ECO:0007669"/>
    <property type="project" value="InterPro"/>
</dbReference>
<reference evidence="3" key="1">
    <citation type="journal article" date="2014" name="Front. Microbiol.">
        <title>High frequency of phylogenetically diverse reductive dehalogenase-homologous genes in deep subseafloor sedimentary metagenomes.</title>
        <authorList>
            <person name="Kawai M."/>
            <person name="Futagami T."/>
            <person name="Toyoda A."/>
            <person name="Takaki Y."/>
            <person name="Nishi S."/>
            <person name="Hori S."/>
            <person name="Arai W."/>
            <person name="Tsubouchi T."/>
            <person name="Morono Y."/>
            <person name="Uchiyama I."/>
            <person name="Ito T."/>
            <person name="Fujiyama A."/>
            <person name="Inagaki F."/>
            <person name="Takami H."/>
        </authorList>
    </citation>
    <scope>NUCLEOTIDE SEQUENCE</scope>
    <source>
        <strain evidence="3">Expedition CK06-06</strain>
    </source>
</reference>
<dbReference type="SUPFAM" id="SSF52540">
    <property type="entry name" value="P-loop containing nucleoside triphosphate hydrolases"/>
    <property type="match status" value="1"/>
</dbReference>
<dbReference type="Pfam" id="PF00025">
    <property type="entry name" value="Arf"/>
    <property type="match status" value="1"/>
</dbReference>
<protein>
    <recommendedName>
        <fullName evidence="4">Tr-type G domain-containing protein</fullName>
    </recommendedName>
</protein>
<organism evidence="3">
    <name type="scientific">marine sediment metagenome</name>
    <dbReference type="NCBI Taxonomy" id="412755"/>
    <lineage>
        <taxon>unclassified sequences</taxon>
        <taxon>metagenomes</taxon>
        <taxon>ecological metagenomes</taxon>
    </lineage>
</organism>
<dbReference type="PRINTS" id="PR00328">
    <property type="entry name" value="SAR1GTPBP"/>
</dbReference>
<evidence type="ECO:0000256" key="1">
    <source>
        <dbReference type="ARBA" id="ARBA00022741"/>
    </source>
</evidence>
<dbReference type="InterPro" id="IPR005225">
    <property type="entry name" value="Small_GTP-bd"/>
</dbReference>
<dbReference type="Gene3D" id="3.40.50.300">
    <property type="entry name" value="P-loop containing nucleotide triphosphate hydrolases"/>
    <property type="match status" value="1"/>
</dbReference>
<evidence type="ECO:0000256" key="2">
    <source>
        <dbReference type="ARBA" id="ARBA00023134"/>
    </source>
</evidence>
<keyword evidence="1" id="KW-0547">Nucleotide-binding</keyword>
<dbReference type="EMBL" id="BARU01005519">
    <property type="protein sequence ID" value="GAH37535.1"/>
    <property type="molecule type" value="Genomic_DNA"/>
</dbReference>